<comment type="caution">
    <text evidence="2">The sequence shown here is derived from an EMBL/GenBank/DDBJ whole genome shotgun (WGS) entry which is preliminary data.</text>
</comment>
<dbReference type="SUPFAM" id="SSF55031">
    <property type="entry name" value="Bacterial exopeptidase dimerisation domain"/>
    <property type="match status" value="1"/>
</dbReference>
<keyword evidence="3" id="KW-1185">Reference proteome</keyword>
<dbReference type="Proteomes" id="UP001272515">
    <property type="component" value="Unassembled WGS sequence"/>
</dbReference>
<gene>
    <name evidence="2" type="ORF">RVY80_06625</name>
</gene>
<dbReference type="PANTHER" id="PTHR11014">
    <property type="entry name" value="PEPTIDASE M20 FAMILY MEMBER"/>
    <property type="match status" value="1"/>
</dbReference>
<dbReference type="InterPro" id="IPR036264">
    <property type="entry name" value="Bact_exopeptidase_dim_dom"/>
</dbReference>
<dbReference type="EMBL" id="JAWJZB010000007">
    <property type="protein sequence ID" value="MDV5088513.1"/>
    <property type="molecule type" value="Genomic_DNA"/>
</dbReference>
<accession>A0ABU3Z9B8</accession>
<organism evidence="2 3">
    <name type="scientific">Veillonella absiana</name>
    <dbReference type="NCBI Taxonomy" id="3079305"/>
    <lineage>
        <taxon>Bacteria</taxon>
        <taxon>Bacillati</taxon>
        <taxon>Bacillota</taxon>
        <taxon>Negativicutes</taxon>
        <taxon>Veillonellales</taxon>
        <taxon>Veillonellaceae</taxon>
        <taxon>Veillonella</taxon>
    </lineage>
</organism>
<dbReference type="Gene3D" id="3.30.70.360">
    <property type="match status" value="1"/>
</dbReference>
<evidence type="ECO:0000313" key="2">
    <source>
        <dbReference type="EMBL" id="MDV5088513.1"/>
    </source>
</evidence>
<dbReference type="Pfam" id="PF07687">
    <property type="entry name" value="M20_dimer"/>
    <property type="match status" value="1"/>
</dbReference>
<feature type="domain" description="Peptidase M20 dimerisation" evidence="1">
    <location>
        <begin position="185"/>
        <end position="284"/>
    </location>
</feature>
<dbReference type="Pfam" id="PF01546">
    <property type="entry name" value="Peptidase_M20"/>
    <property type="match status" value="1"/>
</dbReference>
<dbReference type="RefSeq" id="WP_295189170.1">
    <property type="nucleotide sequence ID" value="NZ_JAWJZA010000006.1"/>
</dbReference>
<name>A0ABU3Z9B8_9FIRM</name>
<proteinExistence type="predicted"/>
<evidence type="ECO:0000313" key="3">
    <source>
        <dbReference type="Proteomes" id="UP001272515"/>
    </source>
</evidence>
<dbReference type="InterPro" id="IPR017439">
    <property type="entry name" value="Amidohydrolase"/>
</dbReference>
<evidence type="ECO:0000259" key="1">
    <source>
        <dbReference type="Pfam" id="PF07687"/>
    </source>
</evidence>
<dbReference type="PIRSF" id="PIRSF005962">
    <property type="entry name" value="Pept_M20D_amidohydro"/>
    <property type="match status" value="1"/>
</dbReference>
<sequence>MEIKTLIPKYQEYVQQWRRYFHEHPELSNEEFETTKTLAAELDKMGIPYTINEETGTGLVGIIKGAKPGKAIALRADIDGLPVEERNTFAFKSKNDGKSHACGHDGHMAILLGAAQMLMEARDQIEGDVYLAFQPAEETGAGAPEFMKFGDWWSKVDAVFGGHVWIDLPAGLVSVEAGERMAASAVFTINVKGKTGHGAQPHQAIDAIVVSSAIVMNLQTLVSRNFSALDSVVLTIGNIHSGSEWNIIPGEAQMGGTVRFFKREQEQEIVDKMRRIIEHTAEAYGATATLDYESRVPPTINDPASSELAERVVIEVLGKEKLSPMRKVMAGEDFAWYGVDKPTCFAFIGIRNPDIDAVYDHHNNRFTMDDTILSAASAVYAQYAVSWLKEHKDDHN</sequence>
<dbReference type="InterPro" id="IPR002933">
    <property type="entry name" value="Peptidase_M20"/>
</dbReference>
<dbReference type="Gene3D" id="3.40.630.10">
    <property type="entry name" value="Zn peptidases"/>
    <property type="match status" value="1"/>
</dbReference>
<protein>
    <submittedName>
        <fullName evidence="2">Amidohydrolase</fullName>
    </submittedName>
</protein>
<dbReference type="SUPFAM" id="SSF53187">
    <property type="entry name" value="Zn-dependent exopeptidases"/>
    <property type="match status" value="1"/>
</dbReference>
<dbReference type="InterPro" id="IPR011650">
    <property type="entry name" value="Peptidase_M20_dimer"/>
</dbReference>
<dbReference type="PANTHER" id="PTHR11014:SF63">
    <property type="entry name" value="METALLOPEPTIDASE, PUTATIVE (AFU_ORTHOLOGUE AFUA_6G09600)-RELATED"/>
    <property type="match status" value="1"/>
</dbReference>
<reference evidence="2 3" key="1">
    <citation type="submission" date="2023-10" db="EMBL/GenBank/DDBJ databases">
        <title>Veillonella sp. nov., isolated from a pig farm feces dump.</title>
        <authorList>
            <person name="Chang Y.-H."/>
        </authorList>
    </citation>
    <scope>NUCLEOTIDE SEQUENCE [LARGE SCALE GENOMIC DNA]</scope>
    <source>
        <strain evidence="2 3">YH-vei2233</strain>
    </source>
</reference>
<dbReference type="NCBIfam" id="TIGR01891">
    <property type="entry name" value="amidohydrolases"/>
    <property type="match status" value="1"/>
</dbReference>